<evidence type="ECO:0000256" key="2">
    <source>
        <dbReference type="SAM" id="MobiDB-lite"/>
    </source>
</evidence>
<name>A0A444Y581_ARAHY</name>
<keyword evidence="1" id="KW-0863">Zinc-finger</keyword>
<accession>A0A444Y581</accession>
<dbReference type="AlphaFoldDB" id="A0A444Y581"/>
<keyword evidence="1" id="KW-0862">Zinc</keyword>
<gene>
    <name evidence="4" type="ORF">Ahy_B08g093127</name>
</gene>
<dbReference type="PROSITE" id="PS50158">
    <property type="entry name" value="ZF_CCHC"/>
    <property type="match status" value="1"/>
</dbReference>
<sequence>METEDPRSNNMLERSFLMVKVALDITRPLPTGFWLAREDLPNTWIEFKYERIQDSYCLKCGLLGHGRKDCQRPQAMASWDPSKPRYSAGLGVNKAKPLMYKEAWRTGEETLDSKEGKDEARAINQVEEEGEDLQFSAENGTGGMGSIGKRRGKEGASENQGEGVAQSHRAEEQVGEGSKNQQLEGFVSEKEYLEQLGELGRYFLKLGTRDNRACHAIVSMD</sequence>
<protein>
    <recommendedName>
        <fullName evidence="3">CCHC-type domain-containing protein</fullName>
    </recommendedName>
</protein>
<keyword evidence="1" id="KW-0479">Metal-binding</keyword>
<dbReference type="InterPro" id="IPR001878">
    <property type="entry name" value="Znf_CCHC"/>
</dbReference>
<proteinExistence type="predicted"/>
<dbReference type="GO" id="GO:0003676">
    <property type="term" value="F:nucleic acid binding"/>
    <property type="evidence" value="ECO:0007669"/>
    <property type="project" value="InterPro"/>
</dbReference>
<evidence type="ECO:0000313" key="5">
    <source>
        <dbReference type="Proteomes" id="UP000289738"/>
    </source>
</evidence>
<organism evidence="4 5">
    <name type="scientific">Arachis hypogaea</name>
    <name type="common">Peanut</name>
    <dbReference type="NCBI Taxonomy" id="3818"/>
    <lineage>
        <taxon>Eukaryota</taxon>
        <taxon>Viridiplantae</taxon>
        <taxon>Streptophyta</taxon>
        <taxon>Embryophyta</taxon>
        <taxon>Tracheophyta</taxon>
        <taxon>Spermatophyta</taxon>
        <taxon>Magnoliopsida</taxon>
        <taxon>eudicotyledons</taxon>
        <taxon>Gunneridae</taxon>
        <taxon>Pentapetalae</taxon>
        <taxon>rosids</taxon>
        <taxon>fabids</taxon>
        <taxon>Fabales</taxon>
        <taxon>Fabaceae</taxon>
        <taxon>Papilionoideae</taxon>
        <taxon>50 kb inversion clade</taxon>
        <taxon>dalbergioids sensu lato</taxon>
        <taxon>Dalbergieae</taxon>
        <taxon>Pterocarpus clade</taxon>
        <taxon>Arachis</taxon>
    </lineage>
</organism>
<evidence type="ECO:0000313" key="4">
    <source>
        <dbReference type="EMBL" id="RYQ97122.1"/>
    </source>
</evidence>
<reference evidence="4 5" key="1">
    <citation type="submission" date="2019-01" db="EMBL/GenBank/DDBJ databases">
        <title>Sequencing of cultivated peanut Arachis hypogaea provides insights into genome evolution and oil improvement.</title>
        <authorList>
            <person name="Chen X."/>
        </authorList>
    </citation>
    <scope>NUCLEOTIDE SEQUENCE [LARGE SCALE GENOMIC DNA]</scope>
    <source>
        <strain evidence="5">cv. Fuhuasheng</strain>
        <tissue evidence="4">Leaves</tissue>
    </source>
</reference>
<dbReference type="Proteomes" id="UP000289738">
    <property type="component" value="Chromosome B08"/>
</dbReference>
<dbReference type="EMBL" id="SDMP01000018">
    <property type="protein sequence ID" value="RYQ97122.1"/>
    <property type="molecule type" value="Genomic_DNA"/>
</dbReference>
<feature type="domain" description="CCHC-type" evidence="3">
    <location>
        <begin position="57"/>
        <end position="72"/>
    </location>
</feature>
<feature type="region of interest" description="Disordered" evidence="2">
    <location>
        <begin position="126"/>
        <end position="183"/>
    </location>
</feature>
<evidence type="ECO:0000256" key="1">
    <source>
        <dbReference type="PROSITE-ProRule" id="PRU00047"/>
    </source>
</evidence>
<comment type="caution">
    <text evidence="4">The sequence shown here is derived from an EMBL/GenBank/DDBJ whole genome shotgun (WGS) entry which is preliminary data.</text>
</comment>
<dbReference type="InterPro" id="IPR025836">
    <property type="entry name" value="Zn_knuckle_CX2CX4HX4C"/>
</dbReference>
<keyword evidence="5" id="KW-1185">Reference proteome</keyword>
<dbReference type="GO" id="GO:0008270">
    <property type="term" value="F:zinc ion binding"/>
    <property type="evidence" value="ECO:0007669"/>
    <property type="project" value="UniProtKB-KW"/>
</dbReference>
<evidence type="ECO:0000259" key="3">
    <source>
        <dbReference type="PROSITE" id="PS50158"/>
    </source>
</evidence>
<dbReference type="Pfam" id="PF14392">
    <property type="entry name" value="zf-CCHC_4"/>
    <property type="match status" value="1"/>
</dbReference>